<reference evidence="1" key="1">
    <citation type="journal article" date="2014" name="Genome Announc.">
        <title>Draft Genome Sequences of Three Alkaliphilic Bacillus Strains, Bacillus wakoensis JCM 9140T, Bacillus akibai JCM 9157T, and Bacillus hemicellulosilyticus JCM 9152T.</title>
        <authorList>
            <person name="Yuki M."/>
            <person name="Oshima K."/>
            <person name="Suda W."/>
            <person name="Oshida Y."/>
            <person name="Kitamura K."/>
            <person name="Iida T."/>
            <person name="Hattori M."/>
            <person name="Ohkuma M."/>
        </authorList>
    </citation>
    <scope>NUCLEOTIDE SEQUENCE [LARGE SCALE GENOMIC DNA]</scope>
    <source>
        <strain evidence="1">JCM 9140</strain>
    </source>
</reference>
<evidence type="ECO:0000313" key="2">
    <source>
        <dbReference type="Proteomes" id="UP000018890"/>
    </source>
</evidence>
<dbReference type="InterPro" id="IPR025942">
    <property type="entry name" value="SpoVIF"/>
</dbReference>
<dbReference type="Proteomes" id="UP000018890">
    <property type="component" value="Unassembled WGS sequence"/>
</dbReference>
<name>W4Q2C5_9BACI</name>
<sequence length="86" mass="9625">MLGNLLFQKIEKKTGVKMSEVLRIANSVQNANFRDETTVRNLIKDVAKAANKNVSKAQEDQIVEAITKDPSALNYDTIGKMMNENK</sequence>
<evidence type="ECO:0000313" key="1">
    <source>
        <dbReference type="EMBL" id="GAE25499.1"/>
    </source>
</evidence>
<dbReference type="RefSeq" id="WP_268870553.1">
    <property type="nucleotide sequence ID" value="NZ_BAUT01000010.1"/>
</dbReference>
<protein>
    <recommendedName>
        <fullName evidence="3">Stage VI sporulation protein F</fullName>
    </recommendedName>
</protein>
<gene>
    <name evidence="1" type="ORF">JCM9140_1497</name>
</gene>
<keyword evidence="2" id="KW-1185">Reference proteome</keyword>
<proteinExistence type="predicted"/>
<comment type="caution">
    <text evidence="1">The sequence shown here is derived from an EMBL/GenBank/DDBJ whole genome shotgun (WGS) entry which is preliminary data.</text>
</comment>
<dbReference type="Pfam" id="PF14069">
    <property type="entry name" value="SpoVIF"/>
    <property type="match status" value="1"/>
</dbReference>
<dbReference type="AlphaFoldDB" id="W4Q2C5"/>
<evidence type="ECO:0008006" key="3">
    <source>
        <dbReference type="Google" id="ProtNLM"/>
    </source>
</evidence>
<dbReference type="EMBL" id="BAUT01000010">
    <property type="protein sequence ID" value="GAE25499.1"/>
    <property type="molecule type" value="Genomic_DNA"/>
</dbReference>
<dbReference type="STRING" id="1236970.JCM9140_1497"/>
<organism evidence="1 2">
    <name type="scientific">Halalkalibacter wakoensis JCM 9140</name>
    <dbReference type="NCBI Taxonomy" id="1236970"/>
    <lineage>
        <taxon>Bacteria</taxon>
        <taxon>Bacillati</taxon>
        <taxon>Bacillota</taxon>
        <taxon>Bacilli</taxon>
        <taxon>Bacillales</taxon>
        <taxon>Bacillaceae</taxon>
        <taxon>Halalkalibacter</taxon>
    </lineage>
</organism>
<accession>W4Q2C5</accession>